<protein>
    <recommendedName>
        <fullName evidence="1">Heterokaryon incompatibility domain-containing protein</fullName>
    </recommendedName>
</protein>
<dbReference type="EMBL" id="MU006290">
    <property type="protein sequence ID" value="KAF2855806.1"/>
    <property type="molecule type" value="Genomic_DNA"/>
</dbReference>
<keyword evidence="3" id="KW-1185">Reference proteome</keyword>
<evidence type="ECO:0000313" key="2">
    <source>
        <dbReference type="EMBL" id="KAF2855806.1"/>
    </source>
</evidence>
<dbReference type="InterPro" id="IPR052895">
    <property type="entry name" value="HetReg/Transcr_Mod"/>
</dbReference>
<dbReference type="AlphaFoldDB" id="A0A6A7BJW7"/>
<reference evidence="2" key="1">
    <citation type="submission" date="2020-01" db="EMBL/GenBank/DDBJ databases">
        <authorList>
            <consortium name="DOE Joint Genome Institute"/>
            <person name="Haridas S."/>
            <person name="Albert R."/>
            <person name="Binder M."/>
            <person name="Bloem J."/>
            <person name="Labutti K."/>
            <person name="Salamov A."/>
            <person name="Andreopoulos B."/>
            <person name="Baker S.E."/>
            <person name="Barry K."/>
            <person name="Bills G."/>
            <person name="Bluhm B.H."/>
            <person name="Cannon C."/>
            <person name="Castanera R."/>
            <person name="Culley D.E."/>
            <person name="Daum C."/>
            <person name="Ezra D."/>
            <person name="Gonzalez J.B."/>
            <person name="Henrissat B."/>
            <person name="Kuo A."/>
            <person name="Liang C."/>
            <person name="Lipzen A."/>
            <person name="Lutzoni F."/>
            <person name="Magnuson J."/>
            <person name="Mondo S."/>
            <person name="Nolan M."/>
            <person name="Ohm R."/>
            <person name="Pangilinan J."/>
            <person name="Park H.-J."/>
            <person name="Ramirez L."/>
            <person name="Alfaro M."/>
            <person name="Sun H."/>
            <person name="Tritt A."/>
            <person name="Yoshinaga Y."/>
            <person name="Zwiers L.-H."/>
            <person name="Turgeon B.G."/>
            <person name="Goodwin S.B."/>
            <person name="Spatafora J.W."/>
            <person name="Crous P.W."/>
            <person name="Grigoriev I.V."/>
        </authorList>
    </citation>
    <scope>NUCLEOTIDE SEQUENCE</scope>
    <source>
        <strain evidence="2">IPT5</strain>
    </source>
</reference>
<dbReference type="InterPro" id="IPR010730">
    <property type="entry name" value="HET"/>
</dbReference>
<proteinExistence type="predicted"/>
<evidence type="ECO:0000259" key="1">
    <source>
        <dbReference type="Pfam" id="PF06985"/>
    </source>
</evidence>
<dbReference type="PANTHER" id="PTHR24148:SF73">
    <property type="entry name" value="HET DOMAIN PROTEIN (AFU_ORTHOLOGUE AFUA_8G01020)"/>
    <property type="match status" value="1"/>
</dbReference>
<dbReference type="Pfam" id="PF06985">
    <property type="entry name" value="HET"/>
    <property type="match status" value="1"/>
</dbReference>
<feature type="domain" description="Heterokaryon incompatibility" evidence="1">
    <location>
        <begin position="12"/>
        <end position="71"/>
    </location>
</feature>
<gene>
    <name evidence="2" type="ORF">T440DRAFT_163460</name>
</gene>
<dbReference type="OrthoDB" id="3553147at2759"/>
<sequence>MNEFLYFWRSFFDTKLLWIDSVCISQQHNEDKAAQIPLMAEIYQRASRVLVWLGPPPEDVSKTFALRRIMRVMSVLILSSVVTREDMLERTIADDEMTFKLLGAFLSYEWFELADKLG</sequence>
<dbReference type="Proteomes" id="UP000799423">
    <property type="component" value="Unassembled WGS sequence"/>
</dbReference>
<name>A0A6A7BJW7_9PLEO</name>
<evidence type="ECO:0000313" key="3">
    <source>
        <dbReference type="Proteomes" id="UP000799423"/>
    </source>
</evidence>
<organism evidence="2 3">
    <name type="scientific">Plenodomus tracheiphilus IPT5</name>
    <dbReference type="NCBI Taxonomy" id="1408161"/>
    <lineage>
        <taxon>Eukaryota</taxon>
        <taxon>Fungi</taxon>
        <taxon>Dikarya</taxon>
        <taxon>Ascomycota</taxon>
        <taxon>Pezizomycotina</taxon>
        <taxon>Dothideomycetes</taxon>
        <taxon>Pleosporomycetidae</taxon>
        <taxon>Pleosporales</taxon>
        <taxon>Pleosporineae</taxon>
        <taxon>Leptosphaeriaceae</taxon>
        <taxon>Plenodomus</taxon>
    </lineage>
</organism>
<dbReference type="PANTHER" id="PTHR24148">
    <property type="entry name" value="ANKYRIN REPEAT DOMAIN-CONTAINING PROTEIN 39 HOMOLOG-RELATED"/>
    <property type="match status" value="1"/>
</dbReference>
<accession>A0A6A7BJW7</accession>